<evidence type="ECO:0000313" key="2">
    <source>
        <dbReference type="EMBL" id="KAF3544404.1"/>
    </source>
</evidence>
<feature type="region of interest" description="Disordered" evidence="1">
    <location>
        <begin position="127"/>
        <end position="151"/>
    </location>
</feature>
<gene>
    <name evidence="2" type="ORF">DY000_02001602</name>
</gene>
<dbReference type="Proteomes" id="UP000266723">
    <property type="component" value="Unassembled WGS sequence"/>
</dbReference>
<proteinExistence type="predicted"/>
<keyword evidence="3" id="KW-1185">Reference proteome</keyword>
<sequence>MSQHHYERDSVMKTVEVVVEVTVDVAAEAAMFMVKAVVVEVMMEVMVDIAVEVAVFMEKAVVENVKVNIVVDVHHHRLYHKLKEFRQLAVEHTHSIRGNFVQLRGGLGCPIESLRLIRDDTYMAATARGNDSGASGQATTTRAQPRGRLEAERDRRRSWRIVDSHLWRFRGRRP</sequence>
<accession>A0ABQ7BWY4</accession>
<dbReference type="EMBL" id="QGKV02000832">
    <property type="protein sequence ID" value="KAF3544404.1"/>
    <property type="molecule type" value="Genomic_DNA"/>
</dbReference>
<name>A0ABQ7BWY4_BRACR</name>
<reference evidence="2 3" key="1">
    <citation type="journal article" date="2020" name="BMC Genomics">
        <title>Intraspecific diversification of the crop wild relative Brassica cretica Lam. using demographic model selection.</title>
        <authorList>
            <person name="Kioukis A."/>
            <person name="Michalopoulou V.A."/>
            <person name="Briers L."/>
            <person name="Pirintsos S."/>
            <person name="Studholme D.J."/>
            <person name="Pavlidis P."/>
            <person name="Sarris P.F."/>
        </authorList>
    </citation>
    <scope>NUCLEOTIDE SEQUENCE [LARGE SCALE GENOMIC DNA]</scope>
    <source>
        <strain evidence="3">cv. PFS-1207/04</strain>
    </source>
</reference>
<organism evidence="2 3">
    <name type="scientific">Brassica cretica</name>
    <name type="common">Mustard</name>
    <dbReference type="NCBI Taxonomy" id="69181"/>
    <lineage>
        <taxon>Eukaryota</taxon>
        <taxon>Viridiplantae</taxon>
        <taxon>Streptophyta</taxon>
        <taxon>Embryophyta</taxon>
        <taxon>Tracheophyta</taxon>
        <taxon>Spermatophyta</taxon>
        <taxon>Magnoliopsida</taxon>
        <taxon>eudicotyledons</taxon>
        <taxon>Gunneridae</taxon>
        <taxon>Pentapetalae</taxon>
        <taxon>rosids</taxon>
        <taxon>malvids</taxon>
        <taxon>Brassicales</taxon>
        <taxon>Brassicaceae</taxon>
        <taxon>Brassiceae</taxon>
        <taxon>Brassica</taxon>
    </lineage>
</organism>
<protein>
    <submittedName>
        <fullName evidence="2">Uncharacterized protein</fullName>
    </submittedName>
</protein>
<evidence type="ECO:0000313" key="3">
    <source>
        <dbReference type="Proteomes" id="UP000266723"/>
    </source>
</evidence>
<comment type="caution">
    <text evidence="2">The sequence shown here is derived from an EMBL/GenBank/DDBJ whole genome shotgun (WGS) entry which is preliminary data.</text>
</comment>
<feature type="compositionally biased region" description="Polar residues" evidence="1">
    <location>
        <begin position="132"/>
        <end position="143"/>
    </location>
</feature>
<evidence type="ECO:0000256" key="1">
    <source>
        <dbReference type="SAM" id="MobiDB-lite"/>
    </source>
</evidence>